<reference evidence="5 6" key="1">
    <citation type="submission" date="2017-10" db="EMBL/GenBank/DDBJ databases">
        <title>Two draft genome sequences of Pusillimonas sp. strains isolated from a nitrate- and radionuclide-contaminated groundwater in Russia.</title>
        <authorList>
            <person name="Grouzdev D.S."/>
            <person name="Tourova T.P."/>
            <person name="Goeva M.A."/>
            <person name="Babich T.L."/>
            <person name="Sokolova D.S."/>
            <person name="Abdullin R."/>
            <person name="Poltaraus A.B."/>
            <person name="Toshchakov S.V."/>
            <person name="Nazina T.N."/>
        </authorList>
    </citation>
    <scope>NUCLEOTIDE SEQUENCE [LARGE SCALE GENOMIC DNA]</scope>
    <source>
        <strain evidence="5 6">JR1/69-3-13</strain>
    </source>
</reference>
<evidence type="ECO:0000313" key="6">
    <source>
        <dbReference type="Proteomes" id="UP000234190"/>
    </source>
</evidence>
<evidence type="ECO:0000256" key="1">
    <source>
        <dbReference type="ARBA" id="ARBA00005568"/>
    </source>
</evidence>
<keyword evidence="2" id="KW-0479">Metal-binding</keyword>
<name>A0A2N4U4F1_9BURK</name>
<comment type="caution">
    <text evidence="5">The sequence shown here is derived from an EMBL/GenBank/DDBJ whole genome shotgun (WGS) entry which is preliminary data.</text>
</comment>
<accession>A0A2N4U4F1</accession>
<sequence>MYPDRNPLKEKLEQDKCIHGLYIQTASPDNVEMAAAAGYDYVILDLEHGSFGYSEMLQMIRAAEASGIAPVVRVSQNCASEIRKALEAGAVGVYVPDIQTAEQAEAAVAAVKFRSAEATGLRGACPTVRSARSRGASEWPEYVDWSNRNTVLSLLIESQKGLDNLDKILQIPGIDTIIMGRFDLAQEMGLKGDRYGKEMSEKFELFADQCKRAGVPYLARLSSLNADKARAEYDYWIQRGARIFNLGSDRELIARSFSQALHPLTPPIQEQNASGA</sequence>
<dbReference type="EMBL" id="PDNW01000008">
    <property type="protein sequence ID" value="PLC49898.1"/>
    <property type="molecule type" value="Genomic_DNA"/>
</dbReference>
<dbReference type="GO" id="GO:0005737">
    <property type="term" value="C:cytoplasm"/>
    <property type="evidence" value="ECO:0007669"/>
    <property type="project" value="TreeGrafter"/>
</dbReference>
<dbReference type="PANTHER" id="PTHR30502">
    <property type="entry name" value="2-KETO-3-DEOXY-L-RHAMNONATE ALDOLASE"/>
    <property type="match status" value="1"/>
</dbReference>
<comment type="similarity">
    <text evidence="1">Belongs to the HpcH/HpaI aldolase family.</text>
</comment>
<dbReference type="SUPFAM" id="SSF51621">
    <property type="entry name" value="Phosphoenolpyruvate/pyruvate domain"/>
    <property type="match status" value="1"/>
</dbReference>
<evidence type="ECO:0000259" key="4">
    <source>
        <dbReference type="Pfam" id="PF03328"/>
    </source>
</evidence>
<dbReference type="InterPro" id="IPR005000">
    <property type="entry name" value="Aldolase/citrate-lyase_domain"/>
</dbReference>
<dbReference type="OrthoDB" id="86160at2"/>
<keyword evidence="3" id="KW-0456">Lyase</keyword>
<evidence type="ECO:0000313" key="5">
    <source>
        <dbReference type="EMBL" id="PLC49898.1"/>
    </source>
</evidence>
<dbReference type="Pfam" id="PF03328">
    <property type="entry name" value="HpcH_HpaI"/>
    <property type="match status" value="1"/>
</dbReference>
<dbReference type="PANTHER" id="PTHR30502:SF0">
    <property type="entry name" value="PHOSPHOENOLPYRUVATE CARBOXYLASE FAMILY PROTEIN"/>
    <property type="match status" value="1"/>
</dbReference>
<dbReference type="AlphaFoldDB" id="A0A2N4U4F1"/>
<dbReference type="Gene3D" id="3.20.20.60">
    <property type="entry name" value="Phosphoenolpyruvate-binding domains"/>
    <property type="match status" value="1"/>
</dbReference>
<dbReference type="GO" id="GO:0046872">
    <property type="term" value="F:metal ion binding"/>
    <property type="evidence" value="ECO:0007669"/>
    <property type="project" value="UniProtKB-KW"/>
</dbReference>
<keyword evidence="6" id="KW-1185">Reference proteome</keyword>
<evidence type="ECO:0000256" key="3">
    <source>
        <dbReference type="ARBA" id="ARBA00023239"/>
    </source>
</evidence>
<gene>
    <name evidence="5" type="ORF">CR159_11490</name>
</gene>
<feature type="domain" description="HpcH/HpaI aldolase/citrate lyase" evidence="4">
    <location>
        <begin position="20"/>
        <end position="253"/>
    </location>
</feature>
<proteinExistence type="inferred from homology"/>
<dbReference type="Proteomes" id="UP000234190">
    <property type="component" value="Unassembled WGS sequence"/>
</dbReference>
<protein>
    <submittedName>
        <fullName evidence="5">Aldolase</fullName>
    </submittedName>
</protein>
<dbReference type="InterPro" id="IPR040442">
    <property type="entry name" value="Pyrv_kinase-like_dom_sf"/>
</dbReference>
<dbReference type="RefSeq" id="WP_102074090.1">
    <property type="nucleotide sequence ID" value="NZ_PDNW01000008.1"/>
</dbReference>
<dbReference type="GO" id="GO:0016832">
    <property type="term" value="F:aldehyde-lyase activity"/>
    <property type="evidence" value="ECO:0007669"/>
    <property type="project" value="TreeGrafter"/>
</dbReference>
<evidence type="ECO:0000256" key="2">
    <source>
        <dbReference type="ARBA" id="ARBA00022723"/>
    </source>
</evidence>
<organism evidence="5 6">
    <name type="scientific">Pollutimonas subterranea</name>
    <dbReference type="NCBI Taxonomy" id="2045210"/>
    <lineage>
        <taxon>Bacteria</taxon>
        <taxon>Pseudomonadati</taxon>
        <taxon>Pseudomonadota</taxon>
        <taxon>Betaproteobacteria</taxon>
        <taxon>Burkholderiales</taxon>
        <taxon>Alcaligenaceae</taxon>
        <taxon>Pollutimonas</taxon>
    </lineage>
</organism>
<dbReference type="InterPro" id="IPR015813">
    <property type="entry name" value="Pyrv/PenolPyrv_kinase-like_dom"/>
</dbReference>
<dbReference type="InterPro" id="IPR050251">
    <property type="entry name" value="HpcH-HpaI_aldolase"/>
</dbReference>